<dbReference type="CDD" id="cd01189">
    <property type="entry name" value="INT_ICEBs1_C_like"/>
    <property type="match status" value="1"/>
</dbReference>
<dbReference type="eggNOG" id="COG0582">
    <property type="taxonomic scope" value="Bacteria"/>
</dbReference>
<sequence>MSIFFYHSAEHMFVLNKGDDFMPTYKNEEKGTWYCSFYYTDWTGAKKKKKKEGFKKESEAKAFERKFLEKQQNNCDINFGALADLYMEDAATRIRATTLQCKKYIVDLKIKPYFGKMRTSDITANHVRKWQNEMIKKDYSQTYLKNINNQLSAIFNFAIKYYNLSSNPDIKAGTIGKKNADGMKFWTLDEFKKFIEYSSKPMATLAFKILFWTGIRSGELMALTWKDIDLENKILHITKTYARINKIDYINNPKTPKSKRDVSLSDFLCRDIEIYKNKVYETGSNERIFTFTKDFICREIKRICKKSEVKQIRIHDLRHSHASLLIELGFTPLLIAERLGHENPQTTIDTYSHLYPNKDSAVANKLDDLY</sequence>
<evidence type="ECO:0000256" key="5">
    <source>
        <dbReference type="ARBA" id="ARBA00023172"/>
    </source>
</evidence>
<dbReference type="InterPro" id="IPR010998">
    <property type="entry name" value="Integrase_recombinase_N"/>
</dbReference>
<evidence type="ECO:0000256" key="6">
    <source>
        <dbReference type="PROSITE-ProRule" id="PRU01248"/>
    </source>
</evidence>
<dbReference type="Proteomes" id="UP000013523">
    <property type="component" value="Chromosome"/>
</dbReference>
<evidence type="ECO:0000313" key="9">
    <source>
        <dbReference type="EMBL" id="AGK97982.1"/>
    </source>
</evidence>
<dbReference type="Pfam" id="PF14659">
    <property type="entry name" value="Phage_int_SAM_3"/>
    <property type="match status" value="1"/>
</dbReference>
<dbReference type="KEGG" id="cpas:Clopa_3168"/>
<evidence type="ECO:0000259" key="7">
    <source>
        <dbReference type="PROSITE" id="PS51898"/>
    </source>
</evidence>
<dbReference type="Gene3D" id="1.10.150.130">
    <property type="match status" value="1"/>
</dbReference>
<keyword evidence="5" id="KW-0233">DNA recombination</keyword>
<dbReference type="PANTHER" id="PTHR30349:SF64">
    <property type="entry name" value="PROPHAGE INTEGRASE INTD-RELATED"/>
    <property type="match status" value="1"/>
</dbReference>
<dbReference type="GO" id="GO:0003677">
    <property type="term" value="F:DNA binding"/>
    <property type="evidence" value="ECO:0007669"/>
    <property type="project" value="UniProtKB-UniRule"/>
</dbReference>
<dbReference type="InterPro" id="IPR011010">
    <property type="entry name" value="DNA_brk_join_enz"/>
</dbReference>
<comment type="function">
    <text evidence="1">Site-specific tyrosine recombinase, which acts by catalyzing the cutting and rejoining of the recombining DNA molecules.</text>
</comment>
<dbReference type="STRING" id="86416.Clopa_3168"/>
<reference evidence="9 10" key="1">
    <citation type="submission" date="2012-01" db="EMBL/GenBank/DDBJ databases">
        <title>Complete sequence of chromosome of Clostridium pasteurianum BC1.</title>
        <authorList>
            <consortium name="US DOE Joint Genome Institute"/>
            <person name="Lucas S."/>
            <person name="Han J."/>
            <person name="Lapidus A."/>
            <person name="Cheng J.-F."/>
            <person name="Goodwin L."/>
            <person name="Pitluck S."/>
            <person name="Peters L."/>
            <person name="Mikhailova N."/>
            <person name="Teshima H."/>
            <person name="Detter J.C."/>
            <person name="Han C."/>
            <person name="Tapia R."/>
            <person name="Land M."/>
            <person name="Hauser L."/>
            <person name="Kyrpides N."/>
            <person name="Ivanova N."/>
            <person name="Pagani I."/>
            <person name="Dunn J."/>
            <person name="Taghavi S."/>
            <person name="Francis A."/>
            <person name="van der Lelie D."/>
            <person name="Woyke T."/>
        </authorList>
    </citation>
    <scope>NUCLEOTIDE SEQUENCE [LARGE SCALE GENOMIC DNA]</scope>
    <source>
        <strain evidence="9 10">BC1</strain>
    </source>
</reference>
<dbReference type="PROSITE" id="PS51898">
    <property type="entry name" value="TYR_RECOMBINASE"/>
    <property type="match status" value="1"/>
</dbReference>
<dbReference type="PROSITE" id="PS51900">
    <property type="entry name" value="CB"/>
    <property type="match status" value="1"/>
</dbReference>
<protein>
    <submittedName>
        <fullName evidence="9">Site-specific recombinase XerD</fullName>
    </submittedName>
</protein>
<proteinExistence type="inferred from homology"/>
<comment type="similarity">
    <text evidence="2">Belongs to the 'phage' integrase family.</text>
</comment>
<organism evidence="9 10">
    <name type="scientific">Clostridium pasteurianum BC1</name>
    <dbReference type="NCBI Taxonomy" id="86416"/>
    <lineage>
        <taxon>Bacteria</taxon>
        <taxon>Bacillati</taxon>
        <taxon>Bacillota</taxon>
        <taxon>Clostridia</taxon>
        <taxon>Eubacteriales</taxon>
        <taxon>Clostridiaceae</taxon>
        <taxon>Clostridium</taxon>
    </lineage>
</organism>
<dbReference type="PATRIC" id="fig|86416.3.peg.3156"/>
<evidence type="ECO:0000313" key="10">
    <source>
        <dbReference type="Proteomes" id="UP000013523"/>
    </source>
</evidence>
<dbReference type="PANTHER" id="PTHR30349">
    <property type="entry name" value="PHAGE INTEGRASE-RELATED"/>
    <property type="match status" value="1"/>
</dbReference>
<evidence type="ECO:0000259" key="8">
    <source>
        <dbReference type="PROSITE" id="PS51900"/>
    </source>
</evidence>
<evidence type="ECO:0000256" key="1">
    <source>
        <dbReference type="ARBA" id="ARBA00003283"/>
    </source>
</evidence>
<dbReference type="EMBL" id="CP003261">
    <property type="protein sequence ID" value="AGK97982.1"/>
    <property type="molecule type" value="Genomic_DNA"/>
</dbReference>
<feature type="domain" description="Tyr recombinase" evidence="7">
    <location>
        <begin position="181"/>
        <end position="364"/>
    </location>
</feature>
<keyword evidence="3" id="KW-0229">DNA integration</keyword>
<dbReference type="AlphaFoldDB" id="R4K4A4"/>
<keyword evidence="4 6" id="KW-0238">DNA-binding</keyword>
<dbReference type="SUPFAM" id="SSF56349">
    <property type="entry name" value="DNA breaking-rejoining enzymes"/>
    <property type="match status" value="1"/>
</dbReference>
<dbReference type="InterPro" id="IPR004107">
    <property type="entry name" value="Integrase_SAM-like_N"/>
</dbReference>
<dbReference type="InterPro" id="IPR044068">
    <property type="entry name" value="CB"/>
</dbReference>
<dbReference type="Pfam" id="PF14657">
    <property type="entry name" value="Arm-DNA-bind_4"/>
    <property type="match status" value="1"/>
</dbReference>
<dbReference type="GO" id="GO:0006310">
    <property type="term" value="P:DNA recombination"/>
    <property type="evidence" value="ECO:0007669"/>
    <property type="project" value="UniProtKB-KW"/>
</dbReference>
<dbReference type="InterPro" id="IPR013762">
    <property type="entry name" value="Integrase-like_cat_sf"/>
</dbReference>
<dbReference type="Gene3D" id="1.10.443.10">
    <property type="entry name" value="Intergrase catalytic core"/>
    <property type="match status" value="1"/>
</dbReference>
<keyword evidence="10" id="KW-1185">Reference proteome</keyword>
<dbReference type="HOGENOM" id="CLU_027562_17_0_9"/>
<accession>R4K4A4</accession>
<evidence type="ECO:0000256" key="2">
    <source>
        <dbReference type="ARBA" id="ARBA00008857"/>
    </source>
</evidence>
<dbReference type="GO" id="GO:0015074">
    <property type="term" value="P:DNA integration"/>
    <property type="evidence" value="ECO:0007669"/>
    <property type="project" value="UniProtKB-KW"/>
</dbReference>
<gene>
    <name evidence="9" type="ORF">Clopa_3168</name>
</gene>
<dbReference type="InterPro" id="IPR002104">
    <property type="entry name" value="Integrase_catalytic"/>
</dbReference>
<dbReference type="Pfam" id="PF00589">
    <property type="entry name" value="Phage_integrase"/>
    <property type="match status" value="1"/>
</dbReference>
<feature type="domain" description="Core-binding (CB)" evidence="8">
    <location>
        <begin position="77"/>
        <end position="159"/>
    </location>
</feature>
<evidence type="ECO:0000256" key="4">
    <source>
        <dbReference type="ARBA" id="ARBA00023125"/>
    </source>
</evidence>
<evidence type="ECO:0000256" key="3">
    <source>
        <dbReference type="ARBA" id="ARBA00022908"/>
    </source>
</evidence>
<dbReference type="InterPro" id="IPR028259">
    <property type="entry name" value="AP2-like_int_N"/>
</dbReference>
<dbReference type="InterPro" id="IPR050090">
    <property type="entry name" value="Tyrosine_recombinase_XerCD"/>
</dbReference>
<name>R4K4A4_CLOPA</name>